<accession>A0AC60QLD5</accession>
<comment type="caution">
    <text evidence="1">The sequence shown here is derived from an EMBL/GenBank/DDBJ whole genome shotgun (WGS) entry which is preliminary data.</text>
</comment>
<organism evidence="1 2">
    <name type="scientific">Ixodes persulcatus</name>
    <name type="common">Taiga tick</name>
    <dbReference type="NCBI Taxonomy" id="34615"/>
    <lineage>
        <taxon>Eukaryota</taxon>
        <taxon>Metazoa</taxon>
        <taxon>Ecdysozoa</taxon>
        <taxon>Arthropoda</taxon>
        <taxon>Chelicerata</taxon>
        <taxon>Arachnida</taxon>
        <taxon>Acari</taxon>
        <taxon>Parasitiformes</taxon>
        <taxon>Ixodida</taxon>
        <taxon>Ixodoidea</taxon>
        <taxon>Ixodidae</taxon>
        <taxon>Ixodinae</taxon>
        <taxon>Ixodes</taxon>
    </lineage>
</organism>
<evidence type="ECO:0000313" key="1">
    <source>
        <dbReference type="EMBL" id="KAG0435410.1"/>
    </source>
</evidence>
<evidence type="ECO:0000313" key="2">
    <source>
        <dbReference type="Proteomes" id="UP000805193"/>
    </source>
</evidence>
<gene>
    <name evidence="1" type="ORF">HPB47_018505</name>
</gene>
<keyword evidence="2" id="KW-1185">Reference proteome</keyword>
<name>A0AC60QLD5_IXOPE</name>
<sequence length="363" mass="40641">MEEALEETMILTAAKFFFDSDDAAEEWEILESFTTKKSHFRLRRTSVERLVTLLAPQLQVPRGRPAIDVTKQTLIFVWSLVNLEYFRSVGDRFGLSKSTVCRVVHRVGLAILTHSPNFVSWPTEKKALHIISGFEAKAGFPGVLGAIDGSHIVCKGLQGKDAQSYINRHGLPSVLLQAICDHEAKFLHRSAGDPGSVHDARMYRPSELPTILTAVKFPFDSHLLGDGAYPLRQSLLVPYRNNGRLTEQHRKYNTKHATTRVAIERAFRILKGRFRRLKYIEARRPERIVTTIVAACVMHNACMEWRNIYDGPLHTEDDGPAGDGTDSDSSESGGSSSDEDDAPTASRDKARGKAKRDFIMHSL</sequence>
<reference evidence="1 2" key="1">
    <citation type="journal article" date="2020" name="Cell">
        <title>Large-Scale Comparative Analyses of Tick Genomes Elucidate Their Genetic Diversity and Vector Capacities.</title>
        <authorList>
            <consortium name="Tick Genome and Microbiome Consortium (TIGMIC)"/>
            <person name="Jia N."/>
            <person name="Wang J."/>
            <person name="Shi W."/>
            <person name="Du L."/>
            <person name="Sun Y."/>
            <person name="Zhan W."/>
            <person name="Jiang J.F."/>
            <person name="Wang Q."/>
            <person name="Zhang B."/>
            <person name="Ji P."/>
            <person name="Bell-Sakyi L."/>
            <person name="Cui X.M."/>
            <person name="Yuan T.T."/>
            <person name="Jiang B.G."/>
            <person name="Yang W.F."/>
            <person name="Lam T.T."/>
            <person name="Chang Q.C."/>
            <person name="Ding S.J."/>
            <person name="Wang X.J."/>
            <person name="Zhu J.G."/>
            <person name="Ruan X.D."/>
            <person name="Zhao L."/>
            <person name="Wei J.T."/>
            <person name="Ye R.Z."/>
            <person name="Que T.C."/>
            <person name="Du C.H."/>
            <person name="Zhou Y.H."/>
            <person name="Cheng J.X."/>
            <person name="Dai P.F."/>
            <person name="Guo W.B."/>
            <person name="Han X.H."/>
            <person name="Huang E.J."/>
            <person name="Li L.F."/>
            <person name="Wei W."/>
            <person name="Gao Y.C."/>
            <person name="Liu J.Z."/>
            <person name="Shao H.Z."/>
            <person name="Wang X."/>
            <person name="Wang C.C."/>
            <person name="Yang T.C."/>
            <person name="Huo Q.B."/>
            <person name="Li W."/>
            <person name="Chen H.Y."/>
            <person name="Chen S.E."/>
            <person name="Zhou L.G."/>
            <person name="Ni X.B."/>
            <person name="Tian J.H."/>
            <person name="Sheng Y."/>
            <person name="Liu T."/>
            <person name="Pan Y.S."/>
            <person name="Xia L.Y."/>
            <person name="Li J."/>
            <person name="Zhao F."/>
            <person name="Cao W.C."/>
        </authorList>
    </citation>
    <scope>NUCLEOTIDE SEQUENCE [LARGE SCALE GENOMIC DNA]</scope>
    <source>
        <strain evidence="1">Iper-2018</strain>
    </source>
</reference>
<proteinExistence type="predicted"/>
<dbReference type="EMBL" id="JABSTQ010007644">
    <property type="protein sequence ID" value="KAG0435410.1"/>
    <property type="molecule type" value="Genomic_DNA"/>
</dbReference>
<dbReference type="Proteomes" id="UP000805193">
    <property type="component" value="Unassembled WGS sequence"/>
</dbReference>
<protein>
    <submittedName>
        <fullName evidence="1">Uncharacterized protein</fullName>
    </submittedName>
</protein>